<reference evidence="1 2" key="1">
    <citation type="submission" date="2019-03" db="EMBL/GenBank/DDBJ databases">
        <title>Genomic Encyclopedia of Type Strains, Phase IV (KMG-IV): sequencing the most valuable type-strain genomes for metagenomic binning, comparative biology and taxonomic classification.</title>
        <authorList>
            <person name="Goeker M."/>
        </authorList>
    </citation>
    <scope>NUCLEOTIDE SEQUENCE [LARGE SCALE GENOMIC DNA]</scope>
    <source>
        <strain evidence="1 2">DSM 15505</strain>
    </source>
</reference>
<sequence>MRFNFSYGDLVAVVGTKDSFSGCAHESLINYENSELYSLDYFTKESLNDVFYRTNANLVIFLDRLLENRIYGVRDIVKIMSDHRAIGALVGLESPYLLPDPPWPVCFFRPRDYLSYNIDLLKEKSYALRTQDAMPIAIYRSALKRVGYLSKPSTFSPWLYAMMKFNRFFAIGGLPFIKTVQSERYRISQDEKIRFLLTLFHSENDPVARQTYLATAYSIIKDQNIIFRIKTIIKFKIAS</sequence>
<protein>
    <submittedName>
        <fullName evidence="1">Uncharacterized protein</fullName>
    </submittedName>
</protein>
<dbReference type="RefSeq" id="WP_208297037.1">
    <property type="nucleotide sequence ID" value="NZ_SOAX01000005.1"/>
</dbReference>
<name>A0A4V3EQB4_9GAMM</name>
<proteinExistence type="predicted"/>
<evidence type="ECO:0000313" key="1">
    <source>
        <dbReference type="EMBL" id="TDT39488.1"/>
    </source>
</evidence>
<gene>
    <name evidence="1" type="ORF">DES49_2415</name>
</gene>
<dbReference type="Proteomes" id="UP000295830">
    <property type="component" value="Unassembled WGS sequence"/>
</dbReference>
<keyword evidence="2" id="KW-1185">Reference proteome</keyword>
<accession>A0A4V3EQB4</accession>
<comment type="caution">
    <text evidence="1">The sequence shown here is derived from an EMBL/GenBank/DDBJ whole genome shotgun (WGS) entry which is preliminary data.</text>
</comment>
<dbReference type="EMBL" id="SOAX01000005">
    <property type="protein sequence ID" value="TDT39488.1"/>
    <property type="molecule type" value="Genomic_DNA"/>
</dbReference>
<evidence type="ECO:0000313" key="2">
    <source>
        <dbReference type="Proteomes" id="UP000295830"/>
    </source>
</evidence>
<organism evidence="1 2">
    <name type="scientific">Halospina denitrificans</name>
    <dbReference type="NCBI Taxonomy" id="332522"/>
    <lineage>
        <taxon>Bacteria</taxon>
        <taxon>Pseudomonadati</taxon>
        <taxon>Pseudomonadota</taxon>
        <taxon>Gammaproteobacteria</taxon>
        <taxon>Halospina</taxon>
    </lineage>
</organism>
<dbReference type="AlphaFoldDB" id="A0A4V3EQB4"/>